<dbReference type="Proteomes" id="UP000318582">
    <property type="component" value="Unassembled WGS sequence"/>
</dbReference>
<feature type="region of interest" description="Disordered" evidence="7">
    <location>
        <begin position="1"/>
        <end position="23"/>
    </location>
</feature>
<proteinExistence type="predicted"/>
<feature type="compositionally biased region" description="Polar residues" evidence="7">
    <location>
        <begin position="1"/>
        <end position="19"/>
    </location>
</feature>
<evidence type="ECO:0000256" key="7">
    <source>
        <dbReference type="SAM" id="MobiDB-lite"/>
    </source>
</evidence>
<dbReference type="GO" id="GO:0005856">
    <property type="term" value="C:cytoskeleton"/>
    <property type="evidence" value="ECO:0007669"/>
    <property type="project" value="UniProtKB-SubCell"/>
</dbReference>
<feature type="compositionally biased region" description="Basic residues" evidence="7">
    <location>
        <begin position="422"/>
        <end position="434"/>
    </location>
</feature>
<evidence type="ECO:0000256" key="2">
    <source>
        <dbReference type="ARBA" id="ARBA00004316"/>
    </source>
</evidence>
<evidence type="ECO:0000256" key="6">
    <source>
        <dbReference type="SAM" id="Coils"/>
    </source>
</evidence>
<dbReference type="GO" id="GO:0005737">
    <property type="term" value="C:cytoplasm"/>
    <property type="evidence" value="ECO:0007669"/>
    <property type="project" value="TreeGrafter"/>
</dbReference>
<dbReference type="InterPro" id="IPR042618">
    <property type="entry name" value="IQCG"/>
</dbReference>
<evidence type="ECO:0000256" key="4">
    <source>
        <dbReference type="ARBA" id="ARBA00023212"/>
    </source>
</evidence>
<evidence type="ECO:0000313" key="8">
    <source>
        <dbReference type="EMBL" id="TPX58274.1"/>
    </source>
</evidence>
<dbReference type="PANTHER" id="PTHR14871">
    <property type="entry name" value="DYNEIN REGULATORY COMPLEX PROTEIN 9"/>
    <property type="match status" value="1"/>
</dbReference>
<keyword evidence="5" id="KW-0966">Cell projection</keyword>
<keyword evidence="6" id="KW-0175">Coiled coil</keyword>
<dbReference type="EMBL" id="QEAQ01000038">
    <property type="protein sequence ID" value="TPX58274.1"/>
    <property type="molecule type" value="Genomic_DNA"/>
</dbReference>
<dbReference type="PANTHER" id="PTHR14871:SF1">
    <property type="entry name" value="DYNEIN REGULATORY COMPLEX PROTEIN 9"/>
    <property type="match status" value="1"/>
</dbReference>
<evidence type="ECO:0000256" key="1">
    <source>
        <dbReference type="ARBA" id="ARBA00004245"/>
    </source>
</evidence>
<evidence type="ECO:0000256" key="3">
    <source>
        <dbReference type="ARBA" id="ARBA00022490"/>
    </source>
</evidence>
<dbReference type="STRING" id="109895.A0A507E355"/>
<accession>A0A507E355</accession>
<protein>
    <recommendedName>
        <fullName evidence="10">Dynein regulatory complex protein 9</fullName>
    </recommendedName>
</protein>
<dbReference type="GO" id="GO:0044782">
    <property type="term" value="P:cilium organization"/>
    <property type="evidence" value="ECO:0007669"/>
    <property type="project" value="TreeGrafter"/>
</dbReference>
<evidence type="ECO:0000313" key="9">
    <source>
        <dbReference type="Proteomes" id="UP000318582"/>
    </source>
</evidence>
<organism evidence="8 9">
    <name type="scientific">Powellomyces hirtus</name>
    <dbReference type="NCBI Taxonomy" id="109895"/>
    <lineage>
        <taxon>Eukaryota</taxon>
        <taxon>Fungi</taxon>
        <taxon>Fungi incertae sedis</taxon>
        <taxon>Chytridiomycota</taxon>
        <taxon>Chytridiomycota incertae sedis</taxon>
        <taxon>Chytridiomycetes</taxon>
        <taxon>Spizellomycetales</taxon>
        <taxon>Powellomycetaceae</taxon>
        <taxon>Powellomyces</taxon>
    </lineage>
</organism>
<evidence type="ECO:0000256" key="5">
    <source>
        <dbReference type="ARBA" id="ARBA00023273"/>
    </source>
</evidence>
<dbReference type="GO" id="GO:0031514">
    <property type="term" value="C:motile cilium"/>
    <property type="evidence" value="ECO:0007669"/>
    <property type="project" value="TreeGrafter"/>
</dbReference>
<comment type="caution">
    <text evidence="8">The sequence shown here is derived from an EMBL/GenBank/DDBJ whole genome shotgun (WGS) entry which is preliminary data.</text>
</comment>
<reference evidence="8 9" key="1">
    <citation type="journal article" date="2019" name="Sci. Rep.">
        <title>Comparative genomics of chytrid fungi reveal insights into the obligate biotrophic and pathogenic lifestyle of Synchytrium endobioticum.</title>
        <authorList>
            <person name="van de Vossenberg B.T.L.H."/>
            <person name="Warris S."/>
            <person name="Nguyen H.D.T."/>
            <person name="van Gent-Pelzer M.P.E."/>
            <person name="Joly D.L."/>
            <person name="van de Geest H.C."/>
            <person name="Bonants P.J.M."/>
            <person name="Smith D.S."/>
            <person name="Levesque C.A."/>
            <person name="van der Lee T.A.J."/>
        </authorList>
    </citation>
    <scope>NUCLEOTIDE SEQUENCE [LARGE SCALE GENOMIC DNA]</scope>
    <source>
        <strain evidence="8 9">CBS 809.83</strain>
    </source>
</reference>
<keyword evidence="9" id="KW-1185">Reference proteome</keyword>
<keyword evidence="4" id="KW-0206">Cytoskeleton</keyword>
<evidence type="ECO:0008006" key="10">
    <source>
        <dbReference type="Google" id="ProtNLM"/>
    </source>
</evidence>
<comment type="subcellular location">
    <subcellularLocation>
        <location evidence="2">Cell projection</location>
    </subcellularLocation>
    <subcellularLocation>
        <location evidence="1">Cytoplasm</location>
        <location evidence="1">Cytoskeleton</location>
    </subcellularLocation>
</comment>
<gene>
    <name evidence="8" type="ORF">PhCBS80983_g03245</name>
</gene>
<feature type="coiled-coil region" evidence="6">
    <location>
        <begin position="169"/>
        <end position="260"/>
    </location>
</feature>
<name>A0A507E355_9FUNG</name>
<dbReference type="AlphaFoldDB" id="A0A507E355"/>
<feature type="region of interest" description="Disordered" evidence="7">
    <location>
        <begin position="417"/>
        <end position="453"/>
    </location>
</feature>
<feature type="coiled-coil region" evidence="6">
    <location>
        <begin position="316"/>
        <end position="382"/>
    </location>
</feature>
<sequence length="453" mass="51417">MMSKSSTVLPPLPTLSSRGASPLKSVVHTDEDIYERGAADYDNDNEEDSMAHYFAASASLIPPGKAQSYTAIFEDALEQLAVLGDIAGGGAEAAGTSKGEPRPSGNRIVQDQRALEDRYEQLLGEQNYFRKQTNQLRSKDGINESGTDAGRNSQAISNAKSHANSAKNLAKIQQERSTLQALINKTTRELREYRFSSLVVTVEEEYKKRNTLQETIDREREASQTLRALQKELGNEKRRLEDETNDRNQVIQQLKDTIQEINVLTNSEQKYIKKETKAHENSVRQRCQYDETVMTEERAMLGKRLEQESKAHAKIVDFLTRQREIMERQIQDWMGKYEEDTEAKVGELEAFKQKRSQDLDKFEELLAAYEDLEKVVEEDRQLKQVEADRVREEKLACQAATKIQRWYKRKLEARKELAKQAKSAKGKKGGKKAAKTAPASAKLTKSPATPKKK</sequence>
<feature type="compositionally biased region" description="Low complexity" evidence="7">
    <location>
        <begin position="435"/>
        <end position="446"/>
    </location>
</feature>
<keyword evidence="3" id="KW-0963">Cytoplasm</keyword>